<evidence type="ECO:0000313" key="5">
    <source>
        <dbReference type="EMBL" id="AKD26152.1"/>
    </source>
</evidence>
<dbReference type="SUPFAM" id="SSF53098">
    <property type="entry name" value="Ribonuclease H-like"/>
    <property type="match status" value="1"/>
</dbReference>
<dbReference type="CDD" id="cd06127">
    <property type="entry name" value="DEDDh"/>
    <property type="match status" value="1"/>
</dbReference>
<dbReference type="KEGG" id="pdq:CL55_00018190"/>
<evidence type="ECO:0000259" key="4">
    <source>
        <dbReference type="SMART" id="SM00479"/>
    </source>
</evidence>
<dbReference type="RefSeq" id="WP_052728816.1">
    <property type="nucleotide sequence ID" value="NZ_CP007501.1"/>
</dbReference>
<dbReference type="PATRIC" id="fig|576611.7.peg.1846"/>
<evidence type="ECO:0000256" key="1">
    <source>
        <dbReference type="ARBA" id="ARBA00022722"/>
    </source>
</evidence>
<dbReference type="EC" id="2.7.7.7" evidence="5"/>
<dbReference type="GO" id="GO:0003676">
    <property type="term" value="F:nucleic acid binding"/>
    <property type="evidence" value="ECO:0007669"/>
    <property type="project" value="InterPro"/>
</dbReference>
<dbReference type="InterPro" id="IPR013520">
    <property type="entry name" value="Ribonucl_H"/>
</dbReference>
<accession>A0A0E3ZN53</accession>
<dbReference type="PANTHER" id="PTHR30231:SF4">
    <property type="entry name" value="PROTEIN NEN2"/>
    <property type="match status" value="1"/>
</dbReference>
<keyword evidence="2" id="KW-0378">Hydrolase</keyword>
<organism evidence="5 6">
    <name type="scientific">Polynucleobacter duraquae</name>
    <dbReference type="NCBI Taxonomy" id="1835254"/>
    <lineage>
        <taxon>Bacteria</taxon>
        <taxon>Pseudomonadati</taxon>
        <taxon>Pseudomonadota</taxon>
        <taxon>Betaproteobacteria</taxon>
        <taxon>Burkholderiales</taxon>
        <taxon>Burkholderiaceae</taxon>
        <taxon>Polynucleobacter</taxon>
    </lineage>
</organism>
<keyword evidence="6" id="KW-1185">Reference proteome</keyword>
<name>A0A0E3ZN53_9BURK</name>
<dbReference type="AlphaFoldDB" id="A0A0E3ZN53"/>
<dbReference type="InterPro" id="IPR012337">
    <property type="entry name" value="RNaseH-like_sf"/>
</dbReference>
<evidence type="ECO:0000256" key="3">
    <source>
        <dbReference type="ARBA" id="ARBA00022839"/>
    </source>
</evidence>
<dbReference type="GO" id="GO:0003887">
    <property type="term" value="F:DNA-directed DNA polymerase activity"/>
    <property type="evidence" value="ECO:0007669"/>
    <property type="project" value="UniProtKB-EC"/>
</dbReference>
<sequence>MLTHFRGLPLFDGMRRLFKSAQPESQRWVVLDTETSGLNPYSDRLLAIAAVAVEVSSDFKRVSIVIGDSYEAVLKQELPSDKGNILIHHIGAQAQSAGRPPLEVLEEFRQWVGNCPLLAFHAAFDEAMINRAYSLFGLKPLQNEWLDIEPLAKITGANPRIKSLDEWLSHFGIKCTIRHQAAADTFATAELLMRLWPSLIKEANSWASLRSISRQTNWIPR</sequence>
<dbReference type="HOGENOM" id="CLU_047806_10_0_4"/>
<dbReference type="EMBL" id="CP007501">
    <property type="protein sequence ID" value="AKD26152.1"/>
    <property type="molecule type" value="Genomic_DNA"/>
</dbReference>
<keyword evidence="1" id="KW-0540">Nuclease</keyword>
<feature type="domain" description="Exonuclease" evidence="4">
    <location>
        <begin position="27"/>
        <end position="201"/>
    </location>
</feature>
<dbReference type="Pfam" id="PF00929">
    <property type="entry name" value="RNase_T"/>
    <property type="match status" value="1"/>
</dbReference>
<dbReference type="OrthoDB" id="5497329at2"/>
<reference evidence="5 6" key="1">
    <citation type="submission" date="2014-03" db="EMBL/GenBank/DDBJ databases">
        <title>Genome of Polynucleobacter strain MWH-MoK4.</title>
        <authorList>
            <person name="Hahn M.W."/>
        </authorList>
    </citation>
    <scope>NUCLEOTIDE SEQUENCE [LARGE SCALE GENOMIC DNA]</scope>
    <source>
        <strain evidence="5 6">MWH-MoK4</strain>
    </source>
</reference>
<dbReference type="PANTHER" id="PTHR30231">
    <property type="entry name" value="DNA POLYMERASE III SUBUNIT EPSILON"/>
    <property type="match status" value="1"/>
</dbReference>
<evidence type="ECO:0000313" key="6">
    <source>
        <dbReference type="Proteomes" id="UP000061135"/>
    </source>
</evidence>
<dbReference type="Gene3D" id="3.30.420.10">
    <property type="entry name" value="Ribonuclease H-like superfamily/Ribonuclease H"/>
    <property type="match status" value="1"/>
</dbReference>
<gene>
    <name evidence="5" type="ORF">CL55_00018190</name>
</gene>
<dbReference type="SMART" id="SM00479">
    <property type="entry name" value="EXOIII"/>
    <property type="match status" value="1"/>
</dbReference>
<protein>
    <submittedName>
        <fullName evidence="5">DNA polymerase III, epsilon subunit and related 3'-5' exonuclease</fullName>
        <ecNumber evidence="5">2.7.7.7</ecNumber>
    </submittedName>
</protein>
<proteinExistence type="predicted"/>
<keyword evidence="3 5" id="KW-0269">Exonuclease</keyword>
<keyword evidence="5" id="KW-0808">Transferase</keyword>
<keyword evidence="5" id="KW-0548">Nucleotidyltransferase</keyword>
<dbReference type="GO" id="GO:0008408">
    <property type="term" value="F:3'-5' exonuclease activity"/>
    <property type="evidence" value="ECO:0007669"/>
    <property type="project" value="TreeGrafter"/>
</dbReference>
<dbReference type="STRING" id="1835254.CL55_00018190"/>
<evidence type="ECO:0000256" key="2">
    <source>
        <dbReference type="ARBA" id="ARBA00022801"/>
    </source>
</evidence>
<dbReference type="Proteomes" id="UP000061135">
    <property type="component" value="Chromosome"/>
</dbReference>
<dbReference type="InterPro" id="IPR036397">
    <property type="entry name" value="RNaseH_sf"/>
</dbReference>